<dbReference type="HOGENOM" id="CLU_085458_1_0_1"/>
<dbReference type="EMBL" id="KN838553">
    <property type="protein sequence ID" value="KIK06320.1"/>
    <property type="molecule type" value="Genomic_DNA"/>
</dbReference>
<keyword evidence="2" id="KW-1185">Reference proteome</keyword>
<dbReference type="AlphaFoldDB" id="A0A0C9X2G4"/>
<organism evidence="1 2">
    <name type="scientific">Laccaria amethystina LaAM-08-1</name>
    <dbReference type="NCBI Taxonomy" id="1095629"/>
    <lineage>
        <taxon>Eukaryota</taxon>
        <taxon>Fungi</taxon>
        <taxon>Dikarya</taxon>
        <taxon>Basidiomycota</taxon>
        <taxon>Agaricomycotina</taxon>
        <taxon>Agaricomycetes</taxon>
        <taxon>Agaricomycetidae</taxon>
        <taxon>Agaricales</taxon>
        <taxon>Agaricineae</taxon>
        <taxon>Hydnangiaceae</taxon>
        <taxon>Laccaria</taxon>
    </lineage>
</organism>
<sequence>MSHGIAPTWSSPCSGWRTRAEKYPNSQSYIPHRGDLKLAVVRNAPADSEGFTLALFSNPVGKERVAVDASGGVFVLAAHDFDGILGLAQRTLSLPKPNNFQATWVVKHERTSQPIDRILVAHVDLPSQPLEDYREEYTETSVQGFDKRKRELERAVDKIFELPLELWELTGVVLEARASGGEDDEGVLKRVRNVLGNVF</sequence>
<dbReference type="Proteomes" id="UP000054477">
    <property type="component" value="Unassembled WGS sequence"/>
</dbReference>
<dbReference type="OrthoDB" id="3006153at2759"/>
<name>A0A0C9X2G4_9AGAR</name>
<reference evidence="1 2" key="1">
    <citation type="submission" date="2014-04" db="EMBL/GenBank/DDBJ databases">
        <authorList>
            <consortium name="DOE Joint Genome Institute"/>
            <person name="Kuo A."/>
            <person name="Kohler A."/>
            <person name="Nagy L.G."/>
            <person name="Floudas D."/>
            <person name="Copeland A."/>
            <person name="Barry K.W."/>
            <person name="Cichocki N."/>
            <person name="Veneault-Fourrey C."/>
            <person name="LaButti K."/>
            <person name="Lindquist E.A."/>
            <person name="Lipzen A."/>
            <person name="Lundell T."/>
            <person name="Morin E."/>
            <person name="Murat C."/>
            <person name="Sun H."/>
            <person name="Tunlid A."/>
            <person name="Henrissat B."/>
            <person name="Grigoriev I.V."/>
            <person name="Hibbett D.S."/>
            <person name="Martin F."/>
            <person name="Nordberg H.P."/>
            <person name="Cantor M.N."/>
            <person name="Hua S.X."/>
        </authorList>
    </citation>
    <scope>NUCLEOTIDE SEQUENCE [LARGE SCALE GENOMIC DNA]</scope>
    <source>
        <strain evidence="1 2">LaAM-08-1</strain>
    </source>
</reference>
<gene>
    <name evidence="1" type="ORF">K443DRAFT_3107</name>
</gene>
<proteinExistence type="predicted"/>
<reference evidence="2" key="2">
    <citation type="submission" date="2015-01" db="EMBL/GenBank/DDBJ databases">
        <title>Evolutionary Origins and Diversification of the Mycorrhizal Mutualists.</title>
        <authorList>
            <consortium name="DOE Joint Genome Institute"/>
            <consortium name="Mycorrhizal Genomics Consortium"/>
            <person name="Kohler A."/>
            <person name="Kuo A."/>
            <person name="Nagy L.G."/>
            <person name="Floudas D."/>
            <person name="Copeland A."/>
            <person name="Barry K.W."/>
            <person name="Cichocki N."/>
            <person name="Veneault-Fourrey C."/>
            <person name="LaButti K."/>
            <person name="Lindquist E.A."/>
            <person name="Lipzen A."/>
            <person name="Lundell T."/>
            <person name="Morin E."/>
            <person name="Murat C."/>
            <person name="Riley R."/>
            <person name="Ohm R."/>
            <person name="Sun H."/>
            <person name="Tunlid A."/>
            <person name="Henrissat B."/>
            <person name="Grigoriev I.V."/>
            <person name="Hibbett D.S."/>
            <person name="Martin F."/>
        </authorList>
    </citation>
    <scope>NUCLEOTIDE SEQUENCE [LARGE SCALE GENOMIC DNA]</scope>
    <source>
        <strain evidence="2">LaAM-08-1</strain>
    </source>
</reference>
<evidence type="ECO:0000313" key="1">
    <source>
        <dbReference type="EMBL" id="KIK06320.1"/>
    </source>
</evidence>
<evidence type="ECO:0000313" key="2">
    <source>
        <dbReference type="Proteomes" id="UP000054477"/>
    </source>
</evidence>
<accession>A0A0C9X2G4</accession>
<protein>
    <submittedName>
        <fullName evidence="1">Uncharacterized protein</fullName>
    </submittedName>
</protein>